<reference evidence="4" key="1">
    <citation type="submission" date="2020-10" db="EMBL/GenBank/DDBJ databases">
        <title>Genome sequence of the unusual species of purple photosynthetic bacteria, Phaeovibrio sulfidiphilus DSM 23193, type strain.</title>
        <authorList>
            <person name="Kyndt J.A."/>
            <person name="Meyer T.E."/>
        </authorList>
    </citation>
    <scope>NUCLEOTIDE SEQUENCE</scope>
    <source>
        <strain evidence="4">DSM 23193</strain>
    </source>
</reference>
<accession>A0A8J6YWA2</accession>
<dbReference type="EMBL" id="JACZHT010000002">
    <property type="protein sequence ID" value="MBE1236867.1"/>
    <property type="molecule type" value="Genomic_DNA"/>
</dbReference>
<name>A0A8J6YWA2_9PROT</name>
<feature type="signal peptide" evidence="2">
    <location>
        <begin position="1"/>
        <end position="22"/>
    </location>
</feature>
<proteinExistence type="predicted"/>
<evidence type="ECO:0000256" key="1">
    <source>
        <dbReference type="SAM" id="MobiDB-lite"/>
    </source>
</evidence>
<dbReference type="Proteomes" id="UP000631034">
    <property type="component" value="Unassembled WGS sequence"/>
</dbReference>
<feature type="compositionally biased region" description="Gly residues" evidence="1">
    <location>
        <begin position="351"/>
        <end position="361"/>
    </location>
</feature>
<protein>
    <submittedName>
        <fullName evidence="4">ChaN family lipoprotein</fullName>
    </submittedName>
</protein>
<feature type="region of interest" description="Disordered" evidence="1">
    <location>
        <begin position="33"/>
        <end position="76"/>
    </location>
</feature>
<dbReference type="SUPFAM" id="SSF159501">
    <property type="entry name" value="EreA/ChaN-like"/>
    <property type="match status" value="1"/>
</dbReference>
<dbReference type="Pfam" id="PF04187">
    <property type="entry name" value="Cofac_haem_bdg"/>
    <property type="match status" value="1"/>
</dbReference>
<comment type="caution">
    <text evidence="4">The sequence shown here is derived from an EMBL/GenBank/DDBJ whole genome shotgun (WGS) entry which is preliminary data.</text>
</comment>
<evidence type="ECO:0000313" key="5">
    <source>
        <dbReference type="Proteomes" id="UP000631034"/>
    </source>
</evidence>
<evidence type="ECO:0000256" key="2">
    <source>
        <dbReference type="SAM" id="SignalP"/>
    </source>
</evidence>
<keyword evidence="5" id="KW-1185">Reference proteome</keyword>
<evidence type="ECO:0000259" key="3">
    <source>
        <dbReference type="Pfam" id="PF04187"/>
    </source>
</evidence>
<feature type="region of interest" description="Disordered" evidence="1">
    <location>
        <begin position="342"/>
        <end position="382"/>
    </location>
</feature>
<dbReference type="InterPro" id="IPR007314">
    <property type="entry name" value="Cofac_haem-bd_dom"/>
</dbReference>
<keyword evidence="4" id="KW-0449">Lipoprotein</keyword>
<keyword evidence="2" id="KW-0732">Signal</keyword>
<dbReference type="CDD" id="cd14727">
    <property type="entry name" value="ChanN-like"/>
    <property type="match status" value="1"/>
</dbReference>
<evidence type="ECO:0000313" key="4">
    <source>
        <dbReference type="EMBL" id="MBE1236867.1"/>
    </source>
</evidence>
<sequence length="382" mass="39385">MGRFFTAVLPVLALMAGCSGGAALHLPDVAAPAATPSQTPGGPLSGASTPADPVSPAPVSPAPGTPPAGTLEDRRSDAPLGSAALFARILDSDVVVLGERHDNPWHRQFQTAVVDALVRAGRRPALVVEMLDGADVPALSSWRAAPDRPPEALAASLDWEKTGRGPFAPLADVFRLARDHGLEIRPGSPSRERLRQVVREGVDSLPTETVSALGLDRPMPRFLENALRQELEAAHCGHMPAVMIPGMVNAQRLRDGALAHEALQALQADPGARPVVILTGLGHARTDRGAPWILSSLAPSLRVLSVGLLEVSSQSPGGAAEEETGARPWDVMWFAPAPQRPDPCAAFGLPSGSGSGSGGSAPSGVPSDGARGSKGSQSPRGS</sequence>
<organism evidence="4 5">
    <name type="scientific">Phaeovibrio sulfidiphilus</name>
    <dbReference type="NCBI Taxonomy" id="1220600"/>
    <lineage>
        <taxon>Bacteria</taxon>
        <taxon>Pseudomonadati</taxon>
        <taxon>Pseudomonadota</taxon>
        <taxon>Alphaproteobacteria</taxon>
        <taxon>Rhodospirillales</taxon>
        <taxon>Rhodospirillaceae</taxon>
        <taxon>Phaeovibrio</taxon>
    </lineage>
</organism>
<feature type="chain" id="PRO_5035209576" evidence="2">
    <location>
        <begin position="23"/>
        <end position="382"/>
    </location>
</feature>
<feature type="domain" description="Haem-binding uptake Tiki superfamily ChaN" evidence="3">
    <location>
        <begin position="86"/>
        <end position="294"/>
    </location>
</feature>
<feature type="compositionally biased region" description="Pro residues" evidence="1">
    <location>
        <begin position="53"/>
        <end position="66"/>
    </location>
</feature>
<gene>
    <name evidence="4" type="ORF">IHV25_04295</name>
</gene>
<dbReference type="PROSITE" id="PS51257">
    <property type="entry name" value="PROKAR_LIPOPROTEIN"/>
    <property type="match status" value="1"/>
</dbReference>
<dbReference type="AlphaFoldDB" id="A0A8J6YWA2"/>
<dbReference type="RefSeq" id="WP_192533866.1">
    <property type="nucleotide sequence ID" value="NZ_JACZHT010000002.1"/>
</dbReference>
<dbReference type="Gene3D" id="3.40.50.11550">
    <property type="match status" value="2"/>
</dbReference>